<evidence type="ECO:0000256" key="5">
    <source>
        <dbReference type="ARBA" id="ARBA00022679"/>
    </source>
</evidence>
<dbReference type="PANTHER" id="PTHR17490">
    <property type="entry name" value="SUA5"/>
    <property type="match status" value="1"/>
</dbReference>
<keyword evidence="7" id="KW-0548">Nucleotidyltransferase</keyword>
<evidence type="ECO:0000256" key="1">
    <source>
        <dbReference type="ARBA" id="ARBA00004496"/>
    </source>
</evidence>
<keyword evidence="6" id="KW-0819">tRNA processing</keyword>
<keyword evidence="4" id="KW-0963">Cytoplasm</keyword>
<feature type="region of interest" description="Disordered" evidence="12">
    <location>
        <begin position="263"/>
        <end position="295"/>
    </location>
</feature>
<comment type="similarity">
    <text evidence="2">Belongs to the SUA5 family.</text>
</comment>
<evidence type="ECO:0000256" key="8">
    <source>
        <dbReference type="ARBA" id="ARBA00022741"/>
    </source>
</evidence>
<evidence type="ECO:0000256" key="9">
    <source>
        <dbReference type="ARBA" id="ARBA00022840"/>
    </source>
</evidence>
<dbReference type="InterPro" id="IPR017945">
    <property type="entry name" value="DHBP_synth_RibB-like_a/b_dom"/>
</dbReference>
<feature type="region of interest" description="Disordered" evidence="12">
    <location>
        <begin position="1"/>
        <end position="44"/>
    </location>
</feature>
<dbReference type="Pfam" id="PF01300">
    <property type="entry name" value="Sua5_yciO_yrdC"/>
    <property type="match status" value="1"/>
</dbReference>
<gene>
    <name evidence="14" type="ORF">CP880_03030</name>
</gene>
<evidence type="ECO:0000256" key="12">
    <source>
        <dbReference type="SAM" id="MobiDB-lite"/>
    </source>
</evidence>
<comment type="catalytic activity">
    <reaction evidence="11">
        <text>L-threonine + hydrogencarbonate + ATP = L-threonylcarbamoyladenylate + diphosphate + H2O</text>
        <dbReference type="Rhea" id="RHEA:36407"/>
        <dbReference type="ChEBI" id="CHEBI:15377"/>
        <dbReference type="ChEBI" id="CHEBI:17544"/>
        <dbReference type="ChEBI" id="CHEBI:30616"/>
        <dbReference type="ChEBI" id="CHEBI:33019"/>
        <dbReference type="ChEBI" id="CHEBI:57926"/>
        <dbReference type="ChEBI" id="CHEBI:73682"/>
        <dbReference type="EC" id="2.7.7.87"/>
    </reaction>
</comment>
<reference evidence="14 15" key="1">
    <citation type="submission" date="2017-09" db="EMBL/GenBank/DDBJ databases">
        <authorList>
            <person name="Bumgarner R.E."/>
        </authorList>
    </citation>
    <scope>NUCLEOTIDE SEQUENCE [LARGE SCALE GENOMIC DNA]</scope>
    <source>
        <strain evidence="14 15">T34998</strain>
    </source>
</reference>
<dbReference type="InterPro" id="IPR006070">
    <property type="entry name" value="Sua5-like_dom"/>
</dbReference>
<name>A0ABX9IE99_9ACTN</name>
<dbReference type="EC" id="2.7.7.87" evidence="3"/>
<dbReference type="PROSITE" id="PS51163">
    <property type="entry name" value="YRDC"/>
    <property type="match status" value="1"/>
</dbReference>
<feature type="domain" description="YrdC-like" evidence="13">
    <location>
        <begin position="63"/>
        <end position="249"/>
    </location>
</feature>
<keyword evidence="8" id="KW-0547">Nucleotide-binding</keyword>
<dbReference type="EMBL" id="PCZS01000001">
    <property type="protein sequence ID" value="REB70744.1"/>
    <property type="molecule type" value="Genomic_DNA"/>
</dbReference>
<protein>
    <recommendedName>
        <fullName evidence="10">L-threonylcarbamoyladenylate synthase</fullName>
        <ecNumber evidence="3">2.7.7.87</ecNumber>
    </recommendedName>
    <alternativeName>
        <fullName evidence="10">L-threonylcarbamoyladenylate synthase</fullName>
    </alternativeName>
</protein>
<accession>A0ABX9IE99</accession>
<feature type="compositionally biased region" description="Low complexity" evidence="12">
    <location>
        <begin position="282"/>
        <end position="295"/>
    </location>
</feature>
<evidence type="ECO:0000259" key="13">
    <source>
        <dbReference type="PROSITE" id="PS51163"/>
    </source>
</evidence>
<keyword evidence="9" id="KW-0067">ATP-binding</keyword>
<evidence type="ECO:0000313" key="15">
    <source>
        <dbReference type="Proteomes" id="UP000256324"/>
    </source>
</evidence>
<sequence length="295" mass="30499">MDAMDETDQKMVNADELTGPVAEASVVQETSTVSDDEPAGDTAGEDSGVCPFILDVAHSDACEDALEQAADAIADGECIVLPTDTVYGIGADALNSLAVQRLLNAKERGRDMPPPVLVSDSVALPALCEHIPAAAMALAEKYWPGGLTLVLRAQESLGMDLGETNGTLAVRVPDQDQTRELLRMTGPLAVSSANKSGHPAALTAQEAADQLGVEVAVYLDAGPSRVGEPSTIIDFVSTSDGKVVRQGALSLEAVREVAPDVMGLESPVMDQDSSENHGSDVASSQTASTQAKSEG</sequence>
<comment type="subcellular location">
    <subcellularLocation>
        <location evidence="1">Cytoplasm</location>
    </subcellularLocation>
</comment>
<evidence type="ECO:0000256" key="2">
    <source>
        <dbReference type="ARBA" id="ARBA00007663"/>
    </source>
</evidence>
<dbReference type="SUPFAM" id="SSF55821">
    <property type="entry name" value="YrdC/RibB"/>
    <property type="match status" value="1"/>
</dbReference>
<dbReference type="InterPro" id="IPR050156">
    <property type="entry name" value="TC-AMP_synthase_SUA5"/>
</dbReference>
<proteinExistence type="inferred from homology"/>
<evidence type="ECO:0000256" key="3">
    <source>
        <dbReference type="ARBA" id="ARBA00012584"/>
    </source>
</evidence>
<organism evidence="14 15">
    <name type="scientific">Cutibacterium namnetense</name>
    <dbReference type="NCBI Taxonomy" id="1574624"/>
    <lineage>
        <taxon>Bacteria</taxon>
        <taxon>Bacillati</taxon>
        <taxon>Actinomycetota</taxon>
        <taxon>Actinomycetes</taxon>
        <taxon>Propionibacteriales</taxon>
        <taxon>Propionibacteriaceae</taxon>
        <taxon>Cutibacterium</taxon>
    </lineage>
</organism>
<dbReference type="Gene3D" id="3.90.870.10">
    <property type="entry name" value="DHBP synthase"/>
    <property type="match status" value="1"/>
</dbReference>
<evidence type="ECO:0000256" key="4">
    <source>
        <dbReference type="ARBA" id="ARBA00022490"/>
    </source>
</evidence>
<keyword evidence="15" id="KW-1185">Reference proteome</keyword>
<dbReference type="NCBIfam" id="TIGR00057">
    <property type="entry name" value="L-threonylcarbamoyladenylate synthase"/>
    <property type="match status" value="1"/>
</dbReference>
<evidence type="ECO:0000256" key="10">
    <source>
        <dbReference type="ARBA" id="ARBA00029774"/>
    </source>
</evidence>
<keyword evidence="5" id="KW-0808">Transferase</keyword>
<evidence type="ECO:0000313" key="14">
    <source>
        <dbReference type="EMBL" id="REB70744.1"/>
    </source>
</evidence>
<evidence type="ECO:0000256" key="11">
    <source>
        <dbReference type="ARBA" id="ARBA00048366"/>
    </source>
</evidence>
<dbReference type="Proteomes" id="UP000256324">
    <property type="component" value="Unassembled WGS sequence"/>
</dbReference>
<dbReference type="RefSeq" id="WP_042842569.1">
    <property type="nucleotide sequence ID" value="NZ_JARJNT010000001.1"/>
</dbReference>
<evidence type="ECO:0000256" key="7">
    <source>
        <dbReference type="ARBA" id="ARBA00022695"/>
    </source>
</evidence>
<dbReference type="PANTHER" id="PTHR17490:SF16">
    <property type="entry name" value="THREONYLCARBAMOYL-AMP SYNTHASE"/>
    <property type="match status" value="1"/>
</dbReference>
<comment type="caution">
    <text evidence="14">The sequence shown here is derived from an EMBL/GenBank/DDBJ whole genome shotgun (WGS) entry which is preliminary data.</text>
</comment>
<evidence type="ECO:0000256" key="6">
    <source>
        <dbReference type="ARBA" id="ARBA00022694"/>
    </source>
</evidence>